<proteinExistence type="predicted"/>
<dbReference type="OrthoDB" id="3449988at2"/>
<dbReference type="PANTHER" id="PTHR33744:SF1">
    <property type="entry name" value="DNA-BINDING TRANSCRIPTIONAL ACTIVATOR ADER"/>
    <property type="match status" value="1"/>
</dbReference>
<dbReference type="AlphaFoldDB" id="A0A4R4NDV0"/>
<evidence type="ECO:0000313" key="3">
    <source>
        <dbReference type="EMBL" id="TDC07328.1"/>
    </source>
</evidence>
<dbReference type="EMBL" id="SMJW01000244">
    <property type="protein sequence ID" value="TDC07328.1"/>
    <property type="molecule type" value="Genomic_DNA"/>
</dbReference>
<feature type="domain" description="PucR C-terminal helix-turn-helix" evidence="1">
    <location>
        <begin position="374"/>
        <end position="431"/>
    </location>
</feature>
<keyword evidence="4" id="KW-1185">Reference proteome</keyword>
<dbReference type="Pfam" id="PF25906">
    <property type="entry name" value="PucR-like_N"/>
    <property type="match status" value="1"/>
</dbReference>
<dbReference type="InterPro" id="IPR025736">
    <property type="entry name" value="PucR_C-HTH_dom"/>
</dbReference>
<evidence type="ECO:0000313" key="4">
    <source>
        <dbReference type="Proteomes" id="UP000295431"/>
    </source>
</evidence>
<reference evidence="3 4" key="1">
    <citation type="submission" date="2019-03" db="EMBL/GenBank/DDBJ databases">
        <title>Draft genome sequences of novel Actinobacteria.</title>
        <authorList>
            <person name="Sahin N."/>
            <person name="Ay H."/>
            <person name="Saygin H."/>
        </authorList>
    </citation>
    <scope>NUCLEOTIDE SEQUENCE [LARGE SCALE GENOMIC DNA]</scope>
    <source>
        <strain evidence="3 4">DSM 45347</strain>
    </source>
</reference>
<organism evidence="3 4">
    <name type="scientific">Actinomadura bangladeshensis</name>
    <dbReference type="NCBI Taxonomy" id="453573"/>
    <lineage>
        <taxon>Bacteria</taxon>
        <taxon>Bacillati</taxon>
        <taxon>Actinomycetota</taxon>
        <taxon>Actinomycetes</taxon>
        <taxon>Streptosporangiales</taxon>
        <taxon>Thermomonosporaceae</taxon>
        <taxon>Actinomadura</taxon>
    </lineage>
</organism>
<protein>
    <submittedName>
        <fullName evidence="3">PucR family transcriptional regulator</fullName>
    </submittedName>
</protein>
<comment type="caution">
    <text evidence="3">The sequence shown here is derived from an EMBL/GenBank/DDBJ whole genome shotgun (WGS) entry which is preliminary data.</text>
</comment>
<accession>A0A4R4NDV0</accession>
<evidence type="ECO:0000259" key="2">
    <source>
        <dbReference type="Pfam" id="PF25906"/>
    </source>
</evidence>
<dbReference type="Gene3D" id="1.10.10.2840">
    <property type="entry name" value="PucR C-terminal helix-turn-helix domain"/>
    <property type="match status" value="1"/>
</dbReference>
<dbReference type="PANTHER" id="PTHR33744">
    <property type="entry name" value="CARBOHYDRATE DIACID REGULATOR"/>
    <property type="match status" value="1"/>
</dbReference>
<dbReference type="Pfam" id="PF13556">
    <property type="entry name" value="HTH_30"/>
    <property type="match status" value="1"/>
</dbReference>
<sequence>MKRRLTGYFRDNRDRRPSAILGKRPHPGGRSGRGEWRVVATALDVRAFEEVPEWVARRLRPHADRAADELLTELRRGDPQIGEQEAGRARAGVAAGIRHFCDLVEDPDAGWERVSAFYLRVGRRLARDGRDPVETHQALRQSACVAWRTLGDLDLDRAVLGLVMDAQFSYMDAVAEVIAAGYAAEAAARARRRLAPVVRRRRARLLHLLLAEPPAAPDHLAAVAAEARWALPDAVAAAAVRRRRDGAPPCEPPGELPGDLPGDLLADLGAPEPCLVIPDPDRAGRGRLPAALLRDWVVAVGPAVPVARAADSLRWARETLALAVRGVISDGGLIRSAEHVPVLVISRAGELIDDAAATRLAPLEAVPPARRERLAETLLALLEHNFNAADASRRLRVHPQTVRYRLRHLQDLFGDELRDPRRCLEMELFLHARLVNRAAAGGAGAH</sequence>
<dbReference type="Proteomes" id="UP000295431">
    <property type="component" value="Unassembled WGS sequence"/>
</dbReference>
<evidence type="ECO:0000259" key="1">
    <source>
        <dbReference type="Pfam" id="PF13556"/>
    </source>
</evidence>
<dbReference type="InterPro" id="IPR042070">
    <property type="entry name" value="PucR_C-HTH_sf"/>
</dbReference>
<gene>
    <name evidence="3" type="ORF">E1284_32560</name>
</gene>
<dbReference type="InterPro" id="IPR058663">
    <property type="entry name" value="PucR-like_N"/>
</dbReference>
<feature type="domain" description="PucR-like N-terminal" evidence="2">
    <location>
        <begin position="48"/>
        <end position="210"/>
    </location>
</feature>
<name>A0A4R4NDV0_9ACTN</name>
<dbReference type="InterPro" id="IPR051448">
    <property type="entry name" value="CdaR-like_regulators"/>
</dbReference>